<gene>
    <name evidence="2" type="ordered locus">ACP_1256</name>
</gene>
<feature type="transmembrane region" description="Helical" evidence="1">
    <location>
        <begin position="99"/>
        <end position="121"/>
    </location>
</feature>
<keyword evidence="1" id="KW-0472">Membrane</keyword>
<dbReference type="STRING" id="240015.ACP_1256"/>
<evidence type="ECO:0000313" key="3">
    <source>
        <dbReference type="Proteomes" id="UP000002207"/>
    </source>
</evidence>
<keyword evidence="3" id="KW-1185">Reference proteome</keyword>
<evidence type="ECO:0000256" key="1">
    <source>
        <dbReference type="SAM" id="Phobius"/>
    </source>
</evidence>
<proteinExistence type="predicted"/>
<sequence length="129" mass="12852">MAANKSQGRSLGLFLGGLTATCAGIAAFSSGVGKAALVIGLVVLAASFFTFFKLKPLEGKPALGAQPAVMKLVGAVVTAGGWLLTLFGLHLTASVGGRMVIALVGLAISLVGMIGILPAACNKNAIWKA</sequence>
<keyword evidence="1" id="KW-1133">Transmembrane helix</keyword>
<feature type="transmembrane region" description="Helical" evidence="1">
    <location>
        <begin position="12"/>
        <end position="29"/>
    </location>
</feature>
<dbReference type="KEGG" id="aca:ACP_1256"/>
<feature type="transmembrane region" description="Helical" evidence="1">
    <location>
        <begin position="72"/>
        <end position="93"/>
    </location>
</feature>
<dbReference type="AlphaFoldDB" id="C1F585"/>
<dbReference type="OrthoDB" id="9958671at2"/>
<accession>C1F585</accession>
<organism evidence="2 3">
    <name type="scientific">Acidobacterium capsulatum (strain ATCC 51196 / DSM 11244 / BCRC 80197 / JCM 7670 / NBRC 15755 / NCIMB 13165 / 161)</name>
    <dbReference type="NCBI Taxonomy" id="240015"/>
    <lineage>
        <taxon>Bacteria</taxon>
        <taxon>Pseudomonadati</taxon>
        <taxon>Acidobacteriota</taxon>
        <taxon>Terriglobia</taxon>
        <taxon>Terriglobales</taxon>
        <taxon>Acidobacteriaceae</taxon>
        <taxon>Acidobacterium</taxon>
    </lineage>
</organism>
<dbReference type="EMBL" id="CP001472">
    <property type="protein sequence ID" value="ACO33712.1"/>
    <property type="molecule type" value="Genomic_DNA"/>
</dbReference>
<protein>
    <submittedName>
        <fullName evidence="2">Uncharacterized protein</fullName>
    </submittedName>
</protein>
<reference evidence="2 3" key="1">
    <citation type="journal article" date="2009" name="Appl. Environ. Microbiol.">
        <title>Three genomes from the phylum Acidobacteria provide insight into the lifestyles of these microorganisms in soils.</title>
        <authorList>
            <person name="Ward N.L."/>
            <person name="Challacombe J.F."/>
            <person name="Janssen P.H."/>
            <person name="Henrissat B."/>
            <person name="Coutinho P.M."/>
            <person name="Wu M."/>
            <person name="Xie G."/>
            <person name="Haft D.H."/>
            <person name="Sait M."/>
            <person name="Badger J."/>
            <person name="Barabote R.D."/>
            <person name="Bradley B."/>
            <person name="Brettin T.S."/>
            <person name="Brinkac L.M."/>
            <person name="Bruce D."/>
            <person name="Creasy T."/>
            <person name="Daugherty S.C."/>
            <person name="Davidsen T.M."/>
            <person name="DeBoy R.T."/>
            <person name="Detter J.C."/>
            <person name="Dodson R.J."/>
            <person name="Durkin A.S."/>
            <person name="Ganapathy A."/>
            <person name="Gwinn-Giglio M."/>
            <person name="Han C.S."/>
            <person name="Khouri H."/>
            <person name="Kiss H."/>
            <person name="Kothari S.P."/>
            <person name="Madupu R."/>
            <person name="Nelson K.E."/>
            <person name="Nelson W.C."/>
            <person name="Paulsen I."/>
            <person name="Penn K."/>
            <person name="Ren Q."/>
            <person name="Rosovitz M.J."/>
            <person name="Selengut J.D."/>
            <person name="Shrivastava S."/>
            <person name="Sullivan S.A."/>
            <person name="Tapia R."/>
            <person name="Thompson L.S."/>
            <person name="Watkins K.L."/>
            <person name="Yang Q."/>
            <person name="Yu C."/>
            <person name="Zafar N."/>
            <person name="Zhou L."/>
            <person name="Kuske C.R."/>
        </authorList>
    </citation>
    <scope>NUCLEOTIDE SEQUENCE [LARGE SCALE GENOMIC DNA]</scope>
    <source>
        <strain evidence="3">ATCC 51196 / DSM 11244 / BCRC 80197 / JCM 7670 / NBRC 15755 / NCIMB 13165 / 161</strain>
    </source>
</reference>
<dbReference type="Proteomes" id="UP000002207">
    <property type="component" value="Chromosome"/>
</dbReference>
<dbReference type="HOGENOM" id="CLU_1944024_0_0_0"/>
<dbReference type="InParanoid" id="C1F585"/>
<feature type="transmembrane region" description="Helical" evidence="1">
    <location>
        <begin position="35"/>
        <end position="52"/>
    </location>
</feature>
<name>C1F585_ACIC5</name>
<evidence type="ECO:0000313" key="2">
    <source>
        <dbReference type="EMBL" id="ACO33712.1"/>
    </source>
</evidence>
<dbReference type="RefSeq" id="WP_015896402.1">
    <property type="nucleotide sequence ID" value="NC_012483.1"/>
</dbReference>
<keyword evidence="1" id="KW-0812">Transmembrane</keyword>